<protein>
    <submittedName>
        <fullName evidence="4">Glyoxylate/hydroxypyruvate reductase A</fullName>
    </submittedName>
</protein>
<dbReference type="GO" id="GO:0016491">
    <property type="term" value="F:oxidoreductase activity"/>
    <property type="evidence" value="ECO:0007669"/>
    <property type="project" value="UniProtKB-KW"/>
</dbReference>
<dbReference type="EMBL" id="CP015243">
    <property type="protein sequence ID" value="ANF59496.1"/>
    <property type="molecule type" value="Genomic_DNA"/>
</dbReference>
<sequence length="308" mass="34527">MVLLYKGDIERGREWRALFARHAADVEVRLWPDVGDPNEIRYLLAWLPPEDIAERFPALEAVFATSAGVDQFDITRLPAKLPLVRMLDPGIEQGMREYASFATLYLHRQIPFYQRQQAQHRWSPQRLVPAARRRVGIMGLGRLGASVAEQLRGHGFSVRGWSRSPRELEGVRCYAGEQALPEFLADTDILICLLPLTDATRGILDARLFRALPEGAALINMGRGAHLVEADLIEALDGGRLSGAVLDVLNEEPPPDDHPFWAREDILLTPHIAAMTHPDSAFPVLLDNLRRHQRGEPMRGTVDRGSGY</sequence>
<reference evidence="4 5" key="1">
    <citation type="submission" date="2016-04" db="EMBL/GenBank/DDBJ databases">
        <title>Complete Genome Sequence of Halotalea alkalilenta IHB B 13600.</title>
        <authorList>
            <person name="Swarnkar M.K."/>
            <person name="Sharma A."/>
            <person name="Kaushal K."/>
            <person name="Soni R."/>
            <person name="Rana S."/>
            <person name="Singh A.K."/>
            <person name="Gulati A."/>
        </authorList>
    </citation>
    <scope>NUCLEOTIDE SEQUENCE [LARGE SCALE GENOMIC DNA]</scope>
    <source>
        <strain evidence="4 5">IHB B 13600</strain>
    </source>
</reference>
<dbReference type="InterPro" id="IPR036291">
    <property type="entry name" value="NAD(P)-bd_dom_sf"/>
</dbReference>
<organism evidence="4 5">
    <name type="scientific">Halotalea alkalilenta</name>
    <dbReference type="NCBI Taxonomy" id="376489"/>
    <lineage>
        <taxon>Bacteria</taxon>
        <taxon>Pseudomonadati</taxon>
        <taxon>Pseudomonadota</taxon>
        <taxon>Gammaproteobacteria</taxon>
        <taxon>Oceanospirillales</taxon>
        <taxon>Halomonadaceae</taxon>
        <taxon>Halotalea</taxon>
    </lineage>
</organism>
<keyword evidence="1" id="KW-0560">Oxidoreductase</keyword>
<proteinExistence type="predicted"/>
<keyword evidence="2" id="KW-0520">NAD</keyword>
<dbReference type="PANTHER" id="PTHR43333">
    <property type="entry name" value="2-HACID_DH_C DOMAIN-CONTAINING PROTEIN"/>
    <property type="match status" value="1"/>
</dbReference>
<dbReference type="GO" id="GO:0051287">
    <property type="term" value="F:NAD binding"/>
    <property type="evidence" value="ECO:0007669"/>
    <property type="project" value="InterPro"/>
</dbReference>
<dbReference type="KEGG" id="haa:A5892_04805"/>
<dbReference type="SUPFAM" id="SSF52283">
    <property type="entry name" value="Formate/glycerate dehydrogenase catalytic domain-like"/>
    <property type="match status" value="1"/>
</dbReference>
<dbReference type="PANTHER" id="PTHR43333:SF1">
    <property type="entry name" value="D-ISOMER SPECIFIC 2-HYDROXYACID DEHYDROGENASE NAD-BINDING DOMAIN-CONTAINING PROTEIN"/>
    <property type="match status" value="1"/>
</dbReference>
<dbReference type="STRING" id="376489.A5892_04805"/>
<evidence type="ECO:0000259" key="3">
    <source>
        <dbReference type="Pfam" id="PF02826"/>
    </source>
</evidence>
<dbReference type="Gene3D" id="3.40.50.720">
    <property type="entry name" value="NAD(P)-binding Rossmann-like Domain"/>
    <property type="match status" value="2"/>
</dbReference>
<dbReference type="CDD" id="cd12164">
    <property type="entry name" value="GDH_like_2"/>
    <property type="match status" value="1"/>
</dbReference>
<evidence type="ECO:0000256" key="1">
    <source>
        <dbReference type="ARBA" id="ARBA00023002"/>
    </source>
</evidence>
<dbReference type="AlphaFoldDB" id="A0A172YJZ9"/>
<dbReference type="Pfam" id="PF02826">
    <property type="entry name" value="2-Hacid_dh_C"/>
    <property type="match status" value="1"/>
</dbReference>
<dbReference type="InterPro" id="IPR006140">
    <property type="entry name" value="D-isomer_DH_NAD-bd"/>
</dbReference>
<keyword evidence="5" id="KW-1185">Reference proteome</keyword>
<feature type="domain" description="D-isomer specific 2-hydroxyacid dehydrogenase NAD-binding" evidence="3">
    <location>
        <begin position="103"/>
        <end position="273"/>
    </location>
</feature>
<accession>A0A172YJZ9</accession>
<evidence type="ECO:0000313" key="4">
    <source>
        <dbReference type="EMBL" id="ANF59496.1"/>
    </source>
</evidence>
<evidence type="ECO:0000256" key="2">
    <source>
        <dbReference type="ARBA" id="ARBA00023027"/>
    </source>
</evidence>
<gene>
    <name evidence="4" type="ORF">A5892_04805</name>
</gene>
<evidence type="ECO:0000313" key="5">
    <source>
        <dbReference type="Proteomes" id="UP000077875"/>
    </source>
</evidence>
<dbReference type="Proteomes" id="UP000077875">
    <property type="component" value="Chromosome"/>
</dbReference>
<name>A0A172YJZ9_9GAMM</name>
<dbReference type="SUPFAM" id="SSF51735">
    <property type="entry name" value="NAD(P)-binding Rossmann-fold domains"/>
    <property type="match status" value="1"/>
</dbReference>
<keyword evidence="4" id="KW-0670">Pyruvate</keyword>